<sequence>MSGEKHFTNKGIAGYNGKDKLKVPITASTPTVPAVLSFETRHIFLAILNNSEFKILDDSIQGNRLATAIDD</sequence>
<proteinExistence type="predicted"/>
<name>A0A0F8ZP93_9ZZZZ</name>
<dbReference type="EMBL" id="LAZR01046802">
    <property type="protein sequence ID" value="KKK95687.1"/>
    <property type="molecule type" value="Genomic_DNA"/>
</dbReference>
<reference evidence="1" key="1">
    <citation type="journal article" date="2015" name="Nature">
        <title>Complex archaea that bridge the gap between prokaryotes and eukaryotes.</title>
        <authorList>
            <person name="Spang A."/>
            <person name="Saw J.H."/>
            <person name="Jorgensen S.L."/>
            <person name="Zaremba-Niedzwiedzka K."/>
            <person name="Martijn J."/>
            <person name="Lind A.E."/>
            <person name="van Eijk R."/>
            <person name="Schleper C."/>
            <person name="Guy L."/>
            <person name="Ettema T.J."/>
        </authorList>
    </citation>
    <scope>NUCLEOTIDE SEQUENCE</scope>
</reference>
<feature type="non-terminal residue" evidence="1">
    <location>
        <position position="71"/>
    </location>
</feature>
<evidence type="ECO:0000313" key="1">
    <source>
        <dbReference type="EMBL" id="KKK95687.1"/>
    </source>
</evidence>
<organism evidence="1">
    <name type="scientific">marine sediment metagenome</name>
    <dbReference type="NCBI Taxonomy" id="412755"/>
    <lineage>
        <taxon>unclassified sequences</taxon>
        <taxon>metagenomes</taxon>
        <taxon>ecological metagenomes</taxon>
    </lineage>
</organism>
<protein>
    <submittedName>
        <fullName evidence="1">Uncharacterized protein</fullName>
    </submittedName>
</protein>
<gene>
    <name evidence="1" type="ORF">LCGC14_2670310</name>
</gene>
<comment type="caution">
    <text evidence="1">The sequence shown here is derived from an EMBL/GenBank/DDBJ whole genome shotgun (WGS) entry which is preliminary data.</text>
</comment>
<accession>A0A0F8ZP93</accession>
<dbReference type="AlphaFoldDB" id="A0A0F8ZP93"/>